<dbReference type="InterPro" id="IPR003594">
    <property type="entry name" value="HATPase_dom"/>
</dbReference>
<keyword evidence="1" id="KW-0723">Serine/threonine-protein kinase</keyword>
<proteinExistence type="predicted"/>
<dbReference type="GeneID" id="91529582"/>
<comment type="caution">
    <text evidence="3">The sequence shown here is derived from an EMBL/GenBank/DDBJ whole genome shotgun (WGS) entry which is preliminary data.</text>
</comment>
<dbReference type="PANTHER" id="PTHR35526:SF3">
    <property type="entry name" value="ANTI-SIGMA-F FACTOR RSBW"/>
    <property type="match status" value="1"/>
</dbReference>
<keyword evidence="3" id="KW-0547">Nucleotide-binding</keyword>
<dbReference type="RefSeq" id="WP_135793136.1">
    <property type="nucleotide sequence ID" value="NZ_BNBQ01000002.1"/>
</dbReference>
<accession>A0A4Z1DDZ7</accession>
<evidence type="ECO:0000259" key="2">
    <source>
        <dbReference type="Pfam" id="PF13581"/>
    </source>
</evidence>
<dbReference type="EMBL" id="SRRU01000008">
    <property type="protein sequence ID" value="TGN80260.1"/>
    <property type="molecule type" value="Genomic_DNA"/>
</dbReference>
<keyword evidence="4" id="KW-1185">Reference proteome</keyword>
<protein>
    <submittedName>
        <fullName evidence="3">ATP-binding protein</fullName>
    </submittedName>
</protein>
<dbReference type="CDD" id="cd16936">
    <property type="entry name" value="HATPase_RsbW-like"/>
    <property type="match status" value="1"/>
</dbReference>
<sequence>MKRDSCRLSYDSAAPADAVRDDLRDHLARWQAAEFADDASVVVSELVSNALRHGRPPVRVACALRRRSPDGPALRIEVADAGPSFDTTLVRARWRHPSFTLEESGRGLFLVDALASRWGDEPTLDGHTVWAVLDPPDG</sequence>
<name>A0A4Z1DDZ7_STRGP</name>
<dbReference type="Pfam" id="PF13581">
    <property type="entry name" value="HATPase_c_2"/>
    <property type="match status" value="1"/>
</dbReference>
<keyword evidence="3" id="KW-0067">ATP-binding</keyword>
<keyword evidence="1" id="KW-0418">Kinase</keyword>
<organism evidence="3 4">
    <name type="scientific">Streptomyces griseoluteus</name>
    <dbReference type="NCBI Taxonomy" id="29306"/>
    <lineage>
        <taxon>Bacteria</taxon>
        <taxon>Bacillati</taxon>
        <taxon>Actinomycetota</taxon>
        <taxon>Actinomycetes</taxon>
        <taxon>Kitasatosporales</taxon>
        <taxon>Streptomycetaceae</taxon>
        <taxon>Streptomyces</taxon>
    </lineage>
</organism>
<gene>
    <name evidence="3" type="ORF">E5082_22975</name>
</gene>
<dbReference type="AlphaFoldDB" id="A0A4Z1DDZ7"/>
<dbReference type="GO" id="GO:0004674">
    <property type="term" value="F:protein serine/threonine kinase activity"/>
    <property type="evidence" value="ECO:0007669"/>
    <property type="project" value="UniProtKB-KW"/>
</dbReference>
<feature type="domain" description="Histidine kinase/HSP90-like ATPase" evidence="2">
    <location>
        <begin position="17"/>
        <end position="117"/>
    </location>
</feature>
<evidence type="ECO:0000256" key="1">
    <source>
        <dbReference type="ARBA" id="ARBA00022527"/>
    </source>
</evidence>
<dbReference type="InterPro" id="IPR050267">
    <property type="entry name" value="Anti-sigma-factor_SerPK"/>
</dbReference>
<evidence type="ECO:0000313" key="4">
    <source>
        <dbReference type="Proteomes" id="UP000298513"/>
    </source>
</evidence>
<dbReference type="InterPro" id="IPR036890">
    <property type="entry name" value="HATPase_C_sf"/>
</dbReference>
<keyword evidence="1" id="KW-0808">Transferase</keyword>
<dbReference type="PANTHER" id="PTHR35526">
    <property type="entry name" value="ANTI-SIGMA-F FACTOR RSBW-RELATED"/>
    <property type="match status" value="1"/>
</dbReference>
<dbReference type="Gene3D" id="3.30.565.10">
    <property type="entry name" value="Histidine kinase-like ATPase, C-terminal domain"/>
    <property type="match status" value="1"/>
</dbReference>
<dbReference type="GO" id="GO:0005524">
    <property type="term" value="F:ATP binding"/>
    <property type="evidence" value="ECO:0007669"/>
    <property type="project" value="UniProtKB-KW"/>
</dbReference>
<dbReference type="Proteomes" id="UP000298513">
    <property type="component" value="Unassembled WGS sequence"/>
</dbReference>
<evidence type="ECO:0000313" key="3">
    <source>
        <dbReference type="EMBL" id="TGN80260.1"/>
    </source>
</evidence>
<reference evidence="3 4" key="1">
    <citation type="submission" date="2019-04" db="EMBL/GenBank/DDBJ databases">
        <title>Streptomyces sp. nov. Bv016 isolated from bark of Buahinia variegata.</title>
        <authorList>
            <person name="Kanchanasin P."/>
            <person name="Tanasupawat S."/>
            <person name="Yuki M."/>
            <person name="Kudo T."/>
        </authorList>
    </citation>
    <scope>NUCLEOTIDE SEQUENCE [LARGE SCALE GENOMIC DNA]</scope>
    <source>
        <strain evidence="3 4">JCM 4765</strain>
    </source>
</reference>
<dbReference type="SUPFAM" id="SSF55874">
    <property type="entry name" value="ATPase domain of HSP90 chaperone/DNA topoisomerase II/histidine kinase"/>
    <property type="match status" value="1"/>
</dbReference>